<evidence type="ECO:0000256" key="1">
    <source>
        <dbReference type="SAM" id="Coils"/>
    </source>
</evidence>
<dbReference type="EMBL" id="BK015960">
    <property type="protein sequence ID" value="DAF87193.1"/>
    <property type="molecule type" value="Genomic_DNA"/>
</dbReference>
<organism evidence="2">
    <name type="scientific">Myoviridae sp. ctPkm1</name>
    <dbReference type="NCBI Taxonomy" id="2825099"/>
    <lineage>
        <taxon>Viruses</taxon>
        <taxon>Duplodnaviria</taxon>
        <taxon>Heunggongvirae</taxon>
        <taxon>Uroviricota</taxon>
        <taxon>Caudoviricetes</taxon>
    </lineage>
</organism>
<protein>
    <submittedName>
        <fullName evidence="2">Uncharacterized protein</fullName>
    </submittedName>
</protein>
<evidence type="ECO:0000313" key="2">
    <source>
        <dbReference type="EMBL" id="DAF87193.1"/>
    </source>
</evidence>
<accession>A0A8S5TYB4</accession>
<feature type="coiled-coil region" evidence="1">
    <location>
        <begin position="82"/>
        <end position="109"/>
    </location>
</feature>
<keyword evidence="1" id="KW-0175">Coiled coil</keyword>
<reference evidence="2" key="1">
    <citation type="journal article" date="2021" name="Proc. Natl. Acad. Sci. U.S.A.">
        <title>A Catalog of Tens of Thousands of Viruses from Human Metagenomes Reveals Hidden Associations with Chronic Diseases.</title>
        <authorList>
            <person name="Tisza M.J."/>
            <person name="Buck C.B."/>
        </authorList>
    </citation>
    <scope>NUCLEOTIDE SEQUENCE</scope>
    <source>
        <strain evidence="2">CtPkm1</strain>
    </source>
</reference>
<sequence>MKANGITAYDYSQSGDMLSLVLGCSVGEALALDASRIEVKTDDGDLVEAFAGYAVKSATVDAQTKRVTLSLVYDADGLGAGINALAAENAKLKAQVSDQQAQLDEQAAAIEELAGIAAGGE</sequence>
<proteinExistence type="predicted"/>
<name>A0A8S5TYB4_9CAUD</name>